<sequence length="159" mass="17520">MQPDNRPAPTANLRAEPQSRDCGMPYLPRRTVASASTALALKAQNAQGHDERGSLPRNRAETFQSRGANLKPGHDAGVDVLLHPVLNYESLILDEDAFPQQLPTPIHKRHRFTKGTPPSKDSFTSSARPSKASREKASSGRRTWLRASVVCNYIALHCQ</sequence>
<dbReference type="AlphaFoldDB" id="A0A9P5BK82"/>
<keyword evidence="3" id="KW-1185">Reference proteome</keyword>
<dbReference type="EMBL" id="QPMT01000108">
    <property type="protein sequence ID" value="KAF4841236.1"/>
    <property type="molecule type" value="Genomic_DNA"/>
</dbReference>
<dbReference type="Proteomes" id="UP000711996">
    <property type="component" value="Unassembled WGS sequence"/>
</dbReference>
<evidence type="ECO:0000313" key="2">
    <source>
        <dbReference type="EMBL" id="KAF4841236.1"/>
    </source>
</evidence>
<organism evidence="2 3">
    <name type="scientific">Colletotrichum siamense</name>
    <name type="common">Anthracnose fungus</name>
    <dbReference type="NCBI Taxonomy" id="690259"/>
    <lineage>
        <taxon>Eukaryota</taxon>
        <taxon>Fungi</taxon>
        <taxon>Dikarya</taxon>
        <taxon>Ascomycota</taxon>
        <taxon>Pezizomycotina</taxon>
        <taxon>Sordariomycetes</taxon>
        <taxon>Hypocreomycetidae</taxon>
        <taxon>Glomerellales</taxon>
        <taxon>Glomerellaceae</taxon>
        <taxon>Colletotrichum</taxon>
        <taxon>Colletotrichum gloeosporioides species complex</taxon>
    </lineage>
</organism>
<proteinExistence type="predicted"/>
<accession>A0A9P5BK82</accession>
<protein>
    <submittedName>
        <fullName evidence="2">Uncharacterized protein</fullName>
    </submittedName>
</protein>
<evidence type="ECO:0000256" key="1">
    <source>
        <dbReference type="SAM" id="MobiDB-lite"/>
    </source>
</evidence>
<feature type="region of interest" description="Disordered" evidence="1">
    <location>
        <begin position="1"/>
        <end position="24"/>
    </location>
</feature>
<feature type="region of interest" description="Disordered" evidence="1">
    <location>
        <begin position="104"/>
        <end position="139"/>
    </location>
</feature>
<reference evidence="2" key="1">
    <citation type="submission" date="2019-06" db="EMBL/GenBank/DDBJ databases">
        <authorList>
            <person name="Gan P."/>
            <person name="Shirasu K."/>
        </authorList>
    </citation>
    <scope>NUCLEOTIDE SEQUENCE [LARGE SCALE GENOMIC DNA]</scope>
    <source>
        <strain evidence="2">CAD2</strain>
    </source>
</reference>
<name>A0A9P5BK82_COLSI</name>
<evidence type="ECO:0000313" key="3">
    <source>
        <dbReference type="Proteomes" id="UP000711996"/>
    </source>
</evidence>
<comment type="caution">
    <text evidence="2">The sequence shown here is derived from an EMBL/GenBank/DDBJ whole genome shotgun (WGS) entry which is preliminary data.</text>
</comment>
<dbReference type="OrthoDB" id="10316919at2759"/>
<gene>
    <name evidence="2" type="ORF">CGCSCA2_v014910</name>
</gene>
<feature type="compositionally biased region" description="Polar residues" evidence="1">
    <location>
        <begin position="119"/>
        <end position="128"/>
    </location>
</feature>